<dbReference type="STRING" id="1798401.A2363_02040"/>
<dbReference type="Proteomes" id="UP000176186">
    <property type="component" value="Unassembled WGS sequence"/>
</dbReference>
<protein>
    <submittedName>
        <fullName evidence="2">Uncharacterized protein</fullName>
    </submittedName>
</protein>
<gene>
    <name evidence="2" type="ORF">A2363_02040</name>
</gene>
<proteinExistence type="predicted"/>
<keyword evidence="1" id="KW-0472">Membrane</keyword>
<evidence type="ECO:0000256" key="1">
    <source>
        <dbReference type="SAM" id="Phobius"/>
    </source>
</evidence>
<dbReference type="EMBL" id="MFKE01000019">
    <property type="protein sequence ID" value="OGG34979.1"/>
    <property type="molecule type" value="Genomic_DNA"/>
</dbReference>
<sequence length="81" mass="9409">MMRDIFQDSGIINVLSSVFVKQSGYRLPYPWRSGVTYAIAALEIVLAMYCLKKNRFATIGTITVLIFVFSILSWSYYYFFL</sequence>
<reference evidence="2 3" key="1">
    <citation type="journal article" date="2016" name="Nat. Commun.">
        <title>Thousands of microbial genomes shed light on interconnected biogeochemical processes in an aquifer system.</title>
        <authorList>
            <person name="Anantharaman K."/>
            <person name="Brown C.T."/>
            <person name="Hug L.A."/>
            <person name="Sharon I."/>
            <person name="Castelle C.J."/>
            <person name="Probst A.J."/>
            <person name="Thomas B.C."/>
            <person name="Singh A."/>
            <person name="Wilkins M.J."/>
            <person name="Karaoz U."/>
            <person name="Brodie E.L."/>
            <person name="Williams K.H."/>
            <person name="Hubbard S.S."/>
            <person name="Banfield J.F."/>
        </authorList>
    </citation>
    <scope>NUCLEOTIDE SEQUENCE [LARGE SCALE GENOMIC DNA]</scope>
</reference>
<feature type="transmembrane region" description="Helical" evidence="1">
    <location>
        <begin position="34"/>
        <end position="51"/>
    </location>
</feature>
<dbReference type="AlphaFoldDB" id="A0A1F6BDF2"/>
<organism evidence="2 3">
    <name type="scientific">Candidatus Gottesmanbacteria bacterium RIFOXYB1_FULL_47_11</name>
    <dbReference type="NCBI Taxonomy" id="1798401"/>
    <lineage>
        <taxon>Bacteria</taxon>
        <taxon>Candidatus Gottesmaniibacteriota</taxon>
    </lineage>
</organism>
<feature type="transmembrane region" description="Helical" evidence="1">
    <location>
        <begin position="58"/>
        <end position="79"/>
    </location>
</feature>
<evidence type="ECO:0000313" key="3">
    <source>
        <dbReference type="Proteomes" id="UP000176186"/>
    </source>
</evidence>
<keyword evidence="1" id="KW-1133">Transmembrane helix</keyword>
<evidence type="ECO:0000313" key="2">
    <source>
        <dbReference type="EMBL" id="OGG34979.1"/>
    </source>
</evidence>
<keyword evidence="1" id="KW-0812">Transmembrane</keyword>
<name>A0A1F6BDF2_9BACT</name>
<accession>A0A1F6BDF2</accession>
<comment type="caution">
    <text evidence="2">The sequence shown here is derived from an EMBL/GenBank/DDBJ whole genome shotgun (WGS) entry which is preliminary data.</text>
</comment>